<gene>
    <name evidence="2" type="ORF">Salat_0553800</name>
</gene>
<protein>
    <submittedName>
        <fullName evidence="2">Uncharacterized protein</fullName>
    </submittedName>
</protein>
<feature type="region of interest" description="Disordered" evidence="1">
    <location>
        <begin position="54"/>
        <end position="89"/>
    </location>
</feature>
<keyword evidence="3" id="KW-1185">Reference proteome</keyword>
<reference evidence="2" key="1">
    <citation type="submission" date="2020-06" db="EMBL/GenBank/DDBJ databases">
        <authorList>
            <person name="Li T."/>
            <person name="Hu X."/>
            <person name="Zhang T."/>
            <person name="Song X."/>
            <person name="Zhang H."/>
            <person name="Dai N."/>
            <person name="Sheng W."/>
            <person name="Hou X."/>
            <person name="Wei L."/>
        </authorList>
    </citation>
    <scope>NUCLEOTIDE SEQUENCE</scope>
    <source>
        <strain evidence="2">3651</strain>
        <tissue evidence="2">Leaf</tissue>
    </source>
</reference>
<dbReference type="Proteomes" id="UP001293254">
    <property type="component" value="Unassembled WGS sequence"/>
</dbReference>
<evidence type="ECO:0000313" key="2">
    <source>
        <dbReference type="EMBL" id="KAK4433911.1"/>
    </source>
</evidence>
<sequence length="401" mass="42400">MVMEVVHEDMGEGNMQCTNHPYKNSTPGGICAFCLQEKLGKLVSSSFPVAVFPSSSSSSSPSFRSDFGGSTSASAAGGGGGGGGGSTLQVRHLASSSANSQTGGAGNDCNYYCTRRARLPFVLTHRKKKKKDGGVVVGSSDSSSIVFKRSNSTTTPRKGVHFNYGEDYSPHRRGFWSFLYLSKHSTTKKSGKNLKDLNFTPGTVGSSSSVSGVGGPIRSREKKREEFVVVDENGGSPNDEASFDRKVSRSRSVGCGSRSFSGDFFERISTGFGDCTLRRVESQREGKTKVQQGHRNSGINGQDCIKERVRCGGIFSGFMIASSSSSSSSSSYLVASSAEDNSNAKSVGSSLSHGRSRSWGWAFASPMRAFGKNSTGKRDVSTNKNTTPNLAAIPSLLAVSS</sequence>
<reference evidence="2" key="2">
    <citation type="journal article" date="2024" name="Plant">
        <title>Genomic evolution and insights into agronomic trait innovations of Sesamum species.</title>
        <authorList>
            <person name="Miao H."/>
            <person name="Wang L."/>
            <person name="Qu L."/>
            <person name="Liu H."/>
            <person name="Sun Y."/>
            <person name="Le M."/>
            <person name="Wang Q."/>
            <person name="Wei S."/>
            <person name="Zheng Y."/>
            <person name="Lin W."/>
            <person name="Duan Y."/>
            <person name="Cao H."/>
            <person name="Xiong S."/>
            <person name="Wang X."/>
            <person name="Wei L."/>
            <person name="Li C."/>
            <person name="Ma Q."/>
            <person name="Ju M."/>
            <person name="Zhao R."/>
            <person name="Li G."/>
            <person name="Mu C."/>
            <person name="Tian Q."/>
            <person name="Mei H."/>
            <person name="Zhang T."/>
            <person name="Gao T."/>
            <person name="Zhang H."/>
        </authorList>
    </citation>
    <scope>NUCLEOTIDE SEQUENCE</scope>
    <source>
        <strain evidence="2">3651</strain>
    </source>
</reference>
<evidence type="ECO:0000313" key="3">
    <source>
        <dbReference type="Proteomes" id="UP001293254"/>
    </source>
</evidence>
<feature type="region of interest" description="Disordered" evidence="1">
    <location>
        <begin position="369"/>
        <end position="388"/>
    </location>
</feature>
<comment type="caution">
    <text evidence="2">The sequence shown here is derived from an EMBL/GenBank/DDBJ whole genome shotgun (WGS) entry which is preliminary data.</text>
</comment>
<dbReference type="AlphaFoldDB" id="A0AAE2CTF0"/>
<dbReference type="PANTHER" id="PTHR34460">
    <property type="entry name" value="VITELLOGENIN-LIKE PROTEIN"/>
    <property type="match status" value="1"/>
</dbReference>
<feature type="compositionally biased region" description="Gly residues" evidence="1">
    <location>
        <begin position="76"/>
        <end position="86"/>
    </location>
</feature>
<accession>A0AAE2CTF0</accession>
<feature type="region of interest" description="Disordered" evidence="1">
    <location>
        <begin position="281"/>
        <end position="301"/>
    </location>
</feature>
<organism evidence="2 3">
    <name type="scientific">Sesamum alatum</name>
    <dbReference type="NCBI Taxonomy" id="300844"/>
    <lineage>
        <taxon>Eukaryota</taxon>
        <taxon>Viridiplantae</taxon>
        <taxon>Streptophyta</taxon>
        <taxon>Embryophyta</taxon>
        <taxon>Tracheophyta</taxon>
        <taxon>Spermatophyta</taxon>
        <taxon>Magnoliopsida</taxon>
        <taxon>eudicotyledons</taxon>
        <taxon>Gunneridae</taxon>
        <taxon>Pentapetalae</taxon>
        <taxon>asterids</taxon>
        <taxon>lamiids</taxon>
        <taxon>Lamiales</taxon>
        <taxon>Pedaliaceae</taxon>
        <taxon>Sesamum</taxon>
    </lineage>
</organism>
<feature type="compositionally biased region" description="Low complexity" evidence="1">
    <location>
        <begin position="54"/>
        <end position="75"/>
    </location>
</feature>
<proteinExistence type="predicted"/>
<name>A0AAE2CTF0_9LAMI</name>
<evidence type="ECO:0000256" key="1">
    <source>
        <dbReference type="SAM" id="MobiDB-lite"/>
    </source>
</evidence>
<feature type="compositionally biased region" description="Polar residues" evidence="1">
    <location>
        <begin position="289"/>
        <end position="300"/>
    </location>
</feature>
<dbReference type="PANTHER" id="PTHR34460:SF2">
    <property type="entry name" value="OS04G0405500 PROTEIN"/>
    <property type="match status" value="1"/>
</dbReference>
<dbReference type="EMBL" id="JACGWO010000002">
    <property type="protein sequence ID" value="KAK4433911.1"/>
    <property type="molecule type" value="Genomic_DNA"/>
</dbReference>